<dbReference type="Pfam" id="PF00378">
    <property type="entry name" value="ECH_1"/>
    <property type="match status" value="1"/>
</dbReference>
<keyword evidence="2" id="KW-0413">Isomerase</keyword>
<dbReference type="InterPro" id="IPR001753">
    <property type="entry name" value="Enoyl-CoA_hydra/iso"/>
</dbReference>
<dbReference type="InterPro" id="IPR018376">
    <property type="entry name" value="Enoyl-CoA_hyd/isom_CS"/>
</dbReference>
<dbReference type="Proteomes" id="UP000241771">
    <property type="component" value="Unassembled WGS sequence"/>
</dbReference>
<evidence type="ECO:0000313" key="5">
    <source>
        <dbReference type="Proteomes" id="UP000241771"/>
    </source>
</evidence>
<dbReference type="PANTHER" id="PTHR43149">
    <property type="entry name" value="ENOYL-COA HYDRATASE"/>
    <property type="match status" value="1"/>
</dbReference>
<dbReference type="SUPFAM" id="SSF52096">
    <property type="entry name" value="ClpP/crotonase"/>
    <property type="match status" value="1"/>
</dbReference>
<evidence type="ECO:0000313" key="4">
    <source>
        <dbReference type="EMBL" id="PSW20149.1"/>
    </source>
</evidence>
<dbReference type="NCBIfam" id="NF005699">
    <property type="entry name" value="PRK07509.1"/>
    <property type="match status" value="1"/>
</dbReference>
<comment type="caution">
    <text evidence="4">The sequence shown here is derived from an EMBL/GenBank/DDBJ whole genome shotgun (WGS) entry which is preliminary data.</text>
</comment>
<dbReference type="Gene3D" id="3.90.226.10">
    <property type="entry name" value="2-enoyl-CoA Hydratase, Chain A, domain 1"/>
    <property type="match status" value="1"/>
</dbReference>
<evidence type="ECO:0000256" key="1">
    <source>
        <dbReference type="ARBA" id="ARBA00005254"/>
    </source>
</evidence>
<dbReference type="GO" id="GO:0016853">
    <property type="term" value="F:isomerase activity"/>
    <property type="evidence" value="ECO:0007669"/>
    <property type="project" value="UniProtKB-KW"/>
</dbReference>
<dbReference type="PANTHER" id="PTHR43149:SF1">
    <property type="entry name" value="DELTA(3,5)-DELTA(2,4)-DIENOYL-COA ISOMERASE, MITOCHONDRIAL"/>
    <property type="match status" value="1"/>
</dbReference>
<dbReference type="PROSITE" id="PS00166">
    <property type="entry name" value="ENOYL_COA_HYDRATASE"/>
    <property type="match status" value="1"/>
</dbReference>
<gene>
    <name evidence="4" type="ORF">C9I98_08815</name>
</gene>
<dbReference type="AlphaFoldDB" id="A0A2T3NVA4"/>
<keyword evidence="5" id="KW-1185">Reference proteome</keyword>
<comment type="similarity">
    <text evidence="1 3">Belongs to the enoyl-CoA hydratase/isomerase family.</text>
</comment>
<proteinExistence type="inferred from homology"/>
<dbReference type="CDD" id="cd06558">
    <property type="entry name" value="crotonase-like"/>
    <property type="match status" value="1"/>
</dbReference>
<name>A0A2T3NVA4_9GAMM</name>
<reference evidence="4 5" key="1">
    <citation type="submission" date="2018-01" db="EMBL/GenBank/DDBJ databases">
        <title>Whole genome sequencing of Histamine producing bacteria.</title>
        <authorList>
            <person name="Butler K."/>
        </authorList>
    </citation>
    <scope>NUCLEOTIDE SEQUENCE [LARGE SCALE GENOMIC DNA]</scope>
    <source>
        <strain evidence="4 5">DSM 100436</strain>
    </source>
</reference>
<dbReference type="EMBL" id="PYMA01000004">
    <property type="protein sequence ID" value="PSW20149.1"/>
    <property type="molecule type" value="Genomic_DNA"/>
</dbReference>
<accession>A0A2T3NVA4</accession>
<dbReference type="InterPro" id="IPR029045">
    <property type="entry name" value="ClpP/crotonase-like_dom_sf"/>
</dbReference>
<dbReference type="RefSeq" id="WP_107271870.1">
    <property type="nucleotide sequence ID" value="NZ_PYMA01000004.1"/>
</dbReference>
<sequence length="269" mass="30139">MEWRRLSIEQQQGIVTVTLNRPDKMNALDMTMFTELDKVSKQLRKQKDVRAVIIKGAGGNFSSGLDIKSVATSKKKALSLLTKWLPGNANLAQRVSKNWRELPCPVIAVIEGKCYGGGMQIAMGADFRFVTPDSEMSIMEVRWGLVPDMAGLMSLREVVAKDIALKLTMTGEILTGKQAKEIALVTEVCEEPLQQAQLLCQQLLSGSPDALAAIKTTTNRCWNSSRRYLLAHETYSQIRLLLGRNFSIAGKRQRSKSDEIDYQQRQSFW</sequence>
<evidence type="ECO:0000256" key="3">
    <source>
        <dbReference type="RuleBase" id="RU003707"/>
    </source>
</evidence>
<evidence type="ECO:0000256" key="2">
    <source>
        <dbReference type="ARBA" id="ARBA00023235"/>
    </source>
</evidence>
<protein>
    <submittedName>
        <fullName evidence="4">Crotonase/enoyl-CoA hydratase family protein</fullName>
    </submittedName>
</protein>
<organism evidence="4 5">
    <name type="scientific">Photobacterium sanctipauli</name>
    <dbReference type="NCBI Taxonomy" id="1342794"/>
    <lineage>
        <taxon>Bacteria</taxon>
        <taxon>Pseudomonadati</taxon>
        <taxon>Pseudomonadota</taxon>
        <taxon>Gammaproteobacteria</taxon>
        <taxon>Vibrionales</taxon>
        <taxon>Vibrionaceae</taxon>
        <taxon>Photobacterium</taxon>
    </lineage>
</organism>
<dbReference type="InterPro" id="IPR045002">
    <property type="entry name" value="Ech1-like"/>
</dbReference>